<evidence type="ECO:0000313" key="2">
    <source>
        <dbReference type="EMBL" id="AOP35618.1"/>
    </source>
</evidence>
<sequence length="107" mass="11391">MEKEIKEALNFAIGAAKSLREQADSILLKVEKEFKELASKGAQDQSEVATNLRKYIEDALHSVEGVAGQVNSKVEEVKSKVGQGVSSAKATLNGTSKSKADSTAPKN</sequence>
<reference evidence="2 3" key="1">
    <citation type="submission" date="2016-04" db="EMBL/GenBank/DDBJ databases">
        <title>Complete genome seqeunce of Leptospira alstonii serovar Room22.</title>
        <authorList>
            <person name="Nally J.E."/>
            <person name="Bayles D.O."/>
            <person name="Hurley D."/>
            <person name="Fanning S."/>
            <person name="McMahon B.J."/>
            <person name="Arent Z."/>
        </authorList>
    </citation>
    <scope>NUCLEOTIDE SEQUENCE [LARGE SCALE GENOMIC DNA]</scope>
    <source>
        <strain evidence="2 3">GWTS #1</strain>
    </source>
</reference>
<dbReference type="OrthoDB" id="345321at2"/>
<dbReference type="KEGG" id="laj:A0128_18275"/>
<evidence type="ECO:0000313" key="3">
    <source>
        <dbReference type="Proteomes" id="UP000094197"/>
    </source>
</evidence>
<evidence type="ECO:0000256" key="1">
    <source>
        <dbReference type="SAM" id="MobiDB-lite"/>
    </source>
</evidence>
<feature type="region of interest" description="Disordered" evidence="1">
    <location>
        <begin position="83"/>
        <end position="107"/>
    </location>
</feature>
<organism evidence="2 3">
    <name type="scientific">Leptospira tipperaryensis</name>
    <dbReference type="NCBI Taxonomy" id="2564040"/>
    <lineage>
        <taxon>Bacteria</taxon>
        <taxon>Pseudomonadati</taxon>
        <taxon>Spirochaetota</taxon>
        <taxon>Spirochaetia</taxon>
        <taxon>Leptospirales</taxon>
        <taxon>Leptospiraceae</taxon>
        <taxon>Leptospira</taxon>
    </lineage>
</organism>
<proteinExistence type="predicted"/>
<evidence type="ECO:0008006" key="4">
    <source>
        <dbReference type="Google" id="ProtNLM"/>
    </source>
</evidence>
<dbReference type="Gene3D" id="1.20.120.20">
    <property type="entry name" value="Apolipoprotein"/>
    <property type="match status" value="1"/>
</dbReference>
<dbReference type="NCBIfam" id="NF047773">
    <property type="entry name" value="phas_rel_Lepto"/>
    <property type="match status" value="1"/>
</dbReference>
<accession>A0A1D7V1B9</accession>
<protein>
    <recommendedName>
        <fullName evidence="4">Chemotaxis protein</fullName>
    </recommendedName>
</protein>
<gene>
    <name evidence="2" type="ORF">A0128_18275</name>
</gene>
<dbReference type="Proteomes" id="UP000094197">
    <property type="component" value="Chromosome 1"/>
</dbReference>
<name>A0A1D7V1B9_9LEPT</name>
<dbReference type="EMBL" id="CP015217">
    <property type="protein sequence ID" value="AOP35618.1"/>
    <property type="molecule type" value="Genomic_DNA"/>
</dbReference>
<keyword evidence="3" id="KW-1185">Reference proteome</keyword>
<feature type="compositionally biased region" description="Polar residues" evidence="1">
    <location>
        <begin position="86"/>
        <end position="97"/>
    </location>
</feature>
<dbReference type="AlphaFoldDB" id="A0A1D7V1B9"/>
<dbReference type="RefSeq" id="WP_069608820.1">
    <property type="nucleotide sequence ID" value="NZ_CP015217.1"/>
</dbReference>